<keyword evidence="2" id="KW-1185">Reference proteome</keyword>
<reference evidence="1" key="1">
    <citation type="submission" date="2023-07" db="EMBL/GenBank/DDBJ databases">
        <title>Black Yeasts Isolated from many extreme environments.</title>
        <authorList>
            <person name="Coleine C."/>
            <person name="Stajich J.E."/>
            <person name="Selbmann L."/>
        </authorList>
    </citation>
    <scope>NUCLEOTIDE SEQUENCE</scope>
    <source>
        <strain evidence="1">CCFEE 5714</strain>
    </source>
</reference>
<protein>
    <submittedName>
        <fullName evidence="1">Uncharacterized protein</fullName>
    </submittedName>
</protein>
<name>A0ACC3NXK4_9PEZI</name>
<comment type="caution">
    <text evidence="1">The sequence shown here is derived from an EMBL/GenBank/DDBJ whole genome shotgun (WGS) entry which is preliminary data.</text>
</comment>
<evidence type="ECO:0000313" key="1">
    <source>
        <dbReference type="EMBL" id="KAK3723978.1"/>
    </source>
</evidence>
<dbReference type="Proteomes" id="UP001281147">
    <property type="component" value="Unassembled WGS sequence"/>
</dbReference>
<organism evidence="1 2">
    <name type="scientific">Vermiconidia calcicola</name>
    <dbReference type="NCBI Taxonomy" id="1690605"/>
    <lineage>
        <taxon>Eukaryota</taxon>
        <taxon>Fungi</taxon>
        <taxon>Dikarya</taxon>
        <taxon>Ascomycota</taxon>
        <taxon>Pezizomycotina</taxon>
        <taxon>Dothideomycetes</taxon>
        <taxon>Dothideomycetidae</taxon>
        <taxon>Mycosphaerellales</taxon>
        <taxon>Extremaceae</taxon>
        <taxon>Vermiconidia</taxon>
    </lineage>
</organism>
<accession>A0ACC3NXK4</accession>
<proteinExistence type="predicted"/>
<dbReference type="EMBL" id="JAUTXU010000007">
    <property type="protein sequence ID" value="KAK3723978.1"/>
    <property type="molecule type" value="Genomic_DNA"/>
</dbReference>
<evidence type="ECO:0000313" key="2">
    <source>
        <dbReference type="Proteomes" id="UP001281147"/>
    </source>
</evidence>
<sequence>MGKDVGSLVGVATPDEERPVYTLPVRHSVSTALPYLGVSTARSPCPSSSLAVQVGSYAPSLELMPIETASSPWTTTVAVIGTFPALRTSWPPAHDIVFRPQEVADAESSPEESSLSSEEGGVPLHPAPVAAESRLDDMTPQARMARMLEAYQVEEDEEDGDGATPGGQRADLDFAAVGGQPRTPRPSRRRRDSWWPYRSLR</sequence>
<gene>
    <name evidence="1" type="ORF">LTR37_001462</name>
</gene>